<dbReference type="InterPro" id="IPR014535">
    <property type="entry name" value="Hpre_diP_synt_I"/>
</dbReference>
<evidence type="ECO:0008006" key="4">
    <source>
        <dbReference type="Google" id="ProtNLM"/>
    </source>
</evidence>
<evidence type="ECO:0000256" key="1">
    <source>
        <dbReference type="SAM" id="Phobius"/>
    </source>
</evidence>
<dbReference type="Gene3D" id="1.10.1760.20">
    <property type="match status" value="1"/>
</dbReference>
<keyword evidence="1" id="KW-0812">Transmembrane</keyword>
<comment type="caution">
    <text evidence="2">The sequence shown here is derived from an EMBL/GenBank/DDBJ whole genome shotgun (WGS) entry which is preliminary data.</text>
</comment>
<evidence type="ECO:0000313" key="2">
    <source>
        <dbReference type="EMBL" id="RKX67689.1"/>
    </source>
</evidence>
<name>A0A660SAC3_UNCT6</name>
<gene>
    <name evidence="2" type="ORF">DRP44_01800</name>
</gene>
<feature type="transmembrane region" description="Helical" evidence="1">
    <location>
        <begin position="102"/>
        <end position="123"/>
    </location>
</feature>
<dbReference type="PIRSF" id="PIRSF027391">
    <property type="entry name" value="Hpre_diP_synt_I"/>
    <property type="match status" value="1"/>
</dbReference>
<proteinExistence type="predicted"/>
<accession>A0A660SAC3</accession>
<feature type="transmembrane region" description="Helical" evidence="1">
    <location>
        <begin position="77"/>
        <end position="96"/>
    </location>
</feature>
<reference evidence="2 3" key="1">
    <citation type="submission" date="2018-06" db="EMBL/GenBank/DDBJ databases">
        <title>Extensive metabolic versatility and redundancy in microbially diverse, dynamic hydrothermal sediments.</title>
        <authorList>
            <person name="Dombrowski N."/>
            <person name="Teske A."/>
            <person name="Baker B.J."/>
        </authorList>
    </citation>
    <scope>NUCLEOTIDE SEQUENCE [LARGE SCALE GENOMIC DNA]</scope>
    <source>
        <strain evidence="2">B35_G9</strain>
    </source>
</reference>
<dbReference type="InterPro" id="IPR010898">
    <property type="entry name" value="Hpre_diP_synth_I"/>
</dbReference>
<dbReference type="AlphaFoldDB" id="A0A660SAC3"/>
<keyword evidence="1" id="KW-0472">Membrane</keyword>
<feature type="transmembrane region" description="Helical" evidence="1">
    <location>
        <begin position="7"/>
        <end position="28"/>
    </location>
</feature>
<feature type="transmembrane region" description="Helical" evidence="1">
    <location>
        <begin position="135"/>
        <end position="158"/>
    </location>
</feature>
<sequence>MQSSSRKIVNIAILAAIASIISILERFIPMPVPFIKPGLSNIFVIMALFINPWGAVFVVITKILFTTVFFGGLFQPVTLMQLLGGLAGVLSMYIIIRINIKVSMIGLSITGAFFHNVILLYAAMLFANINGIGGLFSLFSLISLISGAIVGISIIYIMKALQKRGVNLSIYEI</sequence>
<dbReference type="Proteomes" id="UP000282321">
    <property type="component" value="Unassembled WGS sequence"/>
</dbReference>
<dbReference type="Pfam" id="PF07456">
    <property type="entry name" value="Hpre_diP_synt_I"/>
    <property type="match status" value="1"/>
</dbReference>
<feature type="transmembrane region" description="Helical" evidence="1">
    <location>
        <begin position="40"/>
        <end position="65"/>
    </location>
</feature>
<keyword evidence="1" id="KW-1133">Transmembrane helix</keyword>
<evidence type="ECO:0000313" key="3">
    <source>
        <dbReference type="Proteomes" id="UP000282321"/>
    </source>
</evidence>
<protein>
    <recommendedName>
        <fullName evidence="4">Heptaprenyl diphosphate synthase</fullName>
    </recommendedName>
</protein>
<dbReference type="EMBL" id="QNBC01000013">
    <property type="protein sequence ID" value="RKX67689.1"/>
    <property type="molecule type" value="Genomic_DNA"/>
</dbReference>
<organism evidence="2 3">
    <name type="scientific">candidate division TA06 bacterium</name>
    <dbReference type="NCBI Taxonomy" id="2250710"/>
    <lineage>
        <taxon>Bacteria</taxon>
        <taxon>Bacteria division TA06</taxon>
    </lineage>
</organism>